<organism evidence="1 2">
    <name type="scientific">Candidatus Magnetobacterium casense</name>
    <dbReference type="NCBI Taxonomy" id="1455061"/>
    <lineage>
        <taxon>Bacteria</taxon>
        <taxon>Pseudomonadati</taxon>
        <taxon>Nitrospirota</taxon>
        <taxon>Thermodesulfovibrionia</taxon>
        <taxon>Thermodesulfovibrionales</taxon>
        <taxon>Candidatus Magnetobacteriaceae</taxon>
        <taxon>Candidatus Magnetobacterium</taxon>
    </lineage>
</organism>
<proteinExistence type="predicted"/>
<reference evidence="1 2" key="1">
    <citation type="journal article" date="2020" name="J Geophys Res Biogeosci">
        <title>Magnetotaxis as an Adaptation to Enable Bacterial Shuttling of Microbial Sulfur and Sulfur Cycling Across Aquatic Oxic#Anoxic Interfaces.</title>
        <authorList>
            <person name="Li J."/>
            <person name="Liu P."/>
            <person name="Wang J."/>
            <person name="Roberts A.P."/>
            <person name="Pan Y."/>
        </authorList>
    </citation>
    <scope>NUCLEOTIDE SEQUENCE [LARGE SCALE GENOMIC DNA]</scope>
    <source>
        <strain evidence="1 2">MYR-1_YQ</strain>
    </source>
</reference>
<evidence type="ECO:0000313" key="1">
    <source>
        <dbReference type="EMBL" id="MBV6341090.1"/>
    </source>
</evidence>
<dbReference type="EMBL" id="JABXWD010000071">
    <property type="protein sequence ID" value="MBV6341090.1"/>
    <property type="molecule type" value="Genomic_DNA"/>
</dbReference>
<keyword evidence="2" id="KW-1185">Reference proteome</keyword>
<gene>
    <name evidence="1" type="ORF">HWQ67_05785</name>
</gene>
<comment type="caution">
    <text evidence="1">The sequence shown here is derived from an EMBL/GenBank/DDBJ whole genome shotgun (WGS) entry which is preliminary data.</text>
</comment>
<dbReference type="Proteomes" id="UP001196980">
    <property type="component" value="Unassembled WGS sequence"/>
</dbReference>
<protein>
    <submittedName>
        <fullName evidence="1">Uncharacterized protein</fullName>
    </submittedName>
</protein>
<name>A0ABS6RWU0_9BACT</name>
<accession>A0ABS6RWU0</accession>
<sequence>MRTFDYYCPCCNRYFEKTIGSDENLHHQKCNKCGAPVRQVWITAPQMNVAFMPKRNQSVAGTYDPRYVDQPEDRDARKERLWYLNQWKRTNTGGLSDEEYVYLKKDIERELELEPKLPWEEPKVVNE</sequence>
<evidence type="ECO:0000313" key="2">
    <source>
        <dbReference type="Proteomes" id="UP001196980"/>
    </source>
</evidence>